<proteinExistence type="predicted"/>
<dbReference type="InterPro" id="IPR036514">
    <property type="entry name" value="SGNH_hydro_sf"/>
</dbReference>
<name>A0A0K1PSM6_9BACT</name>
<dbReference type="PANTHER" id="PTHR30383">
    <property type="entry name" value="THIOESTERASE 1/PROTEASE 1/LYSOPHOSPHOLIPASE L1"/>
    <property type="match status" value="1"/>
</dbReference>
<dbReference type="STRING" id="1391654.AKJ09_02793"/>
<dbReference type="GO" id="GO:0016788">
    <property type="term" value="F:hydrolase activity, acting on ester bonds"/>
    <property type="evidence" value="ECO:0007669"/>
    <property type="project" value="UniProtKB-ARBA"/>
</dbReference>
<reference evidence="2 3" key="1">
    <citation type="submission" date="2015-08" db="EMBL/GenBank/DDBJ databases">
        <authorList>
            <person name="Babu N.S."/>
            <person name="Beckwith C.J."/>
            <person name="Beseler K.G."/>
            <person name="Brison A."/>
            <person name="Carone J.V."/>
            <person name="Caskin T.P."/>
            <person name="Diamond M."/>
            <person name="Durham M.E."/>
            <person name="Foxe J.M."/>
            <person name="Go M."/>
            <person name="Henderson B.A."/>
            <person name="Jones I.B."/>
            <person name="McGettigan J.A."/>
            <person name="Micheletti S.J."/>
            <person name="Nasrallah M.E."/>
            <person name="Ortiz D."/>
            <person name="Piller C.R."/>
            <person name="Privatt S.R."/>
            <person name="Schneider S.L."/>
            <person name="Sharp S."/>
            <person name="Smith T.C."/>
            <person name="Stanton J.D."/>
            <person name="Ullery H.E."/>
            <person name="Wilson R.J."/>
            <person name="Serrano M.G."/>
            <person name="Buck G."/>
            <person name="Lee V."/>
            <person name="Wang Y."/>
            <person name="Carvalho R."/>
            <person name="Voegtly L."/>
            <person name="Shi R."/>
            <person name="Duckworth R."/>
            <person name="Johnson A."/>
            <person name="Loviza R."/>
            <person name="Walstead R."/>
            <person name="Shah Z."/>
            <person name="Kiflezghi M."/>
            <person name="Wade K."/>
            <person name="Ball S.L."/>
            <person name="Bradley K.W."/>
            <person name="Asai D.J."/>
            <person name="Bowman C.A."/>
            <person name="Russell D.A."/>
            <person name="Pope W.H."/>
            <person name="Jacobs-Sera D."/>
            <person name="Hendrix R.W."/>
            <person name="Hatfull G.F."/>
        </authorList>
    </citation>
    <scope>NUCLEOTIDE SEQUENCE [LARGE SCALE GENOMIC DNA]</scope>
    <source>
        <strain evidence="2 3">DSM 27648</strain>
    </source>
</reference>
<gene>
    <name evidence="2" type="ORF">AKJ09_02793</name>
</gene>
<dbReference type="OrthoDB" id="7985403at2"/>
<dbReference type="Proteomes" id="UP000064967">
    <property type="component" value="Chromosome"/>
</dbReference>
<protein>
    <submittedName>
        <fullName evidence="2">Putative periplasmic protein</fullName>
    </submittedName>
</protein>
<evidence type="ECO:0000313" key="3">
    <source>
        <dbReference type="Proteomes" id="UP000064967"/>
    </source>
</evidence>
<feature type="domain" description="SGNH hydrolase-type esterase" evidence="1">
    <location>
        <begin position="290"/>
        <end position="455"/>
    </location>
</feature>
<dbReference type="Gene3D" id="2.60.120.1360">
    <property type="match status" value="1"/>
</dbReference>
<dbReference type="PATRIC" id="fig|1391654.3.peg.2827"/>
<accession>A0A0K1PSM6</accession>
<sequence>MSHPLAGKTTAAIGVMLGLLAVPYASPALAPYRIVRAPWDHTADAETTTPQEKASAPVAPALAHGETALKASTNEATVTNALPDQPAPAALDAQALAKTKGSIAVDDPTGHALDNFYGYLAKTRAKQPGAVTRIMHYGDSVITSDYVSGTMRRKMQADLGDAGHGFLLVANPWEWYFHNDVAHGAGEGWNSSRITGPLTKDGMYGLGGVTFTGNAGASAFFGTSEQSKYGKKVSRFDVYYLETPAGGDVEVRFAGKTERFSTKGEQKVSRIKSFSVPDGEAKLKLNVVSGAPRLFGVALEREEPGVVYDALGANGARVELLGGIDANHWTEQMSLRKPALVVLQYGTNESEAPGLAGNYEQTLTAVVEKIKAAAPNASILIAAPLDRAETTEGGALRTKPVIKKLVNAQKNVAAKTGVAFWNTFEAMGGEGSMAKWAKTGLGGGDLTHPTPQGAEVIGDLFYKALSTGFEAWRSRHPDAAPNR</sequence>
<dbReference type="KEGG" id="llu:AKJ09_02793"/>
<dbReference type="Gene3D" id="3.40.50.1110">
    <property type="entry name" value="SGNH hydrolase"/>
    <property type="match status" value="1"/>
</dbReference>
<organism evidence="2 3">
    <name type="scientific">Labilithrix luteola</name>
    <dbReference type="NCBI Taxonomy" id="1391654"/>
    <lineage>
        <taxon>Bacteria</taxon>
        <taxon>Pseudomonadati</taxon>
        <taxon>Myxococcota</taxon>
        <taxon>Polyangia</taxon>
        <taxon>Polyangiales</taxon>
        <taxon>Labilitrichaceae</taxon>
        <taxon>Labilithrix</taxon>
    </lineage>
</organism>
<dbReference type="EMBL" id="CP012333">
    <property type="protein sequence ID" value="AKU96129.1"/>
    <property type="molecule type" value="Genomic_DNA"/>
</dbReference>
<evidence type="ECO:0000313" key="2">
    <source>
        <dbReference type="EMBL" id="AKU96129.1"/>
    </source>
</evidence>
<dbReference type="InterPro" id="IPR051532">
    <property type="entry name" value="Ester_Hydrolysis_Enzymes"/>
</dbReference>
<dbReference type="SUPFAM" id="SSF52266">
    <property type="entry name" value="SGNH hydrolase"/>
    <property type="match status" value="1"/>
</dbReference>
<keyword evidence="3" id="KW-1185">Reference proteome</keyword>
<dbReference type="RefSeq" id="WP_146647466.1">
    <property type="nucleotide sequence ID" value="NZ_CP012333.1"/>
</dbReference>
<dbReference type="InterPro" id="IPR013830">
    <property type="entry name" value="SGNH_hydro"/>
</dbReference>
<dbReference type="AlphaFoldDB" id="A0A0K1PSM6"/>
<dbReference type="Pfam" id="PF13472">
    <property type="entry name" value="Lipase_GDSL_2"/>
    <property type="match status" value="1"/>
</dbReference>
<evidence type="ECO:0000259" key="1">
    <source>
        <dbReference type="Pfam" id="PF13472"/>
    </source>
</evidence>
<dbReference type="PANTHER" id="PTHR30383:SF29">
    <property type="entry name" value="SGNH HYDROLASE-TYPE ESTERASE DOMAIN-CONTAINING PROTEIN"/>
    <property type="match status" value="1"/>
</dbReference>